<evidence type="ECO:0000256" key="1">
    <source>
        <dbReference type="ARBA" id="ARBA00001946"/>
    </source>
</evidence>
<dbReference type="GO" id="GO:0016462">
    <property type="term" value="F:pyrophosphatase activity"/>
    <property type="evidence" value="ECO:0007669"/>
    <property type="project" value="InterPro"/>
</dbReference>
<dbReference type="PANTHER" id="PTHR12629:SF0">
    <property type="entry name" value="DIPHOSPHOINOSITOL-POLYPHOSPHATE DIPHOSPHATASE"/>
    <property type="match status" value="1"/>
</dbReference>
<dbReference type="RefSeq" id="WP_237359000.1">
    <property type="nucleotide sequence ID" value="NZ_JACIDU010000020.1"/>
</dbReference>
<comment type="caution">
    <text evidence="6">The sequence shown here is derived from an EMBL/GenBank/DDBJ whole genome shotgun (WGS) entry which is preliminary data.</text>
</comment>
<evidence type="ECO:0000313" key="6">
    <source>
        <dbReference type="EMBL" id="MBB4105410.1"/>
    </source>
</evidence>
<gene>
    <name evidence="6" type="ORF">GGQ66_003997</name>
</gene>
<dbReference type="Gene3D" id="3.90.79.10">
    <property type="entry name" value="Nucleoside Triphosphate Pyrophosphohydrolase"/>
    <property type="match status" value="1"/>
</dbReference>
<accession>A0A7W6K7B1</accession>
<dbReference type="GO" id="GO:0005737">
    <property type="term" value="C:cytoplasm"/>
    <property type="evidence" value="ECO:0007669"/>
    <property type="project" value="TreeGrafter"/>
</dbReference>
<dbReference type="GO" id="GO:0046872">
    <property type="term" value="F:metal ion binding"/>
    <property type="evidence" value="ECO:0007669"/>
    <property type="project" value="UniProtKB-KW"/>
</dbReference>
<keyword evidence="3" id="KW-0378">Hydrolase</keyword>
<protein>
    <submittedName>
        <fullName evidence="6">8-oxo-dGTP pyrophosphatase MutT (NUDIX family)</fullName>
    </submittedName>
</protein>
<dbReference type="InterPro" id="IPR015797">
    <property type="entry name" value="NUDIX_hydrolase-like_dom_sf"/>
</dbReference>
<dbReference type="CDD" id="cd04666">
    <property type="entry name" value="NUDIX_DIPP2_like_Nudt4"/>
    <property type="match status" value="1"/>
</dbReference>
<dbReference type="Proteomes" id="UP000584824">
    <property type="component" value="Unassembled WGS sequence"/>
</dbReference>
<dbReference type="SUPFAM" id="SSF55811">
    <property type="entry name" value="Nudix"/>
    <property type="match status" value="1"/>
</dbReference>
<dbReference type="AlphaFoldDB" id="A0A7W6K7B1"/>
<dbReference type="Pfam" id="PF00293">
    <property type="entry name" value="NUDIX"/>
    <property type="match status" value="1"/>
</dbReference>
<comment type="cofactor">
    <cofactor evidence="1">
        <name>Mg(2+)</name>
        <dbReference type="ChEBI" id="CHEBI:18420"/>
    </cofactor>
</comment>
<feature type="domain" description="Nudix hydrolase" evidence="5">
    <location>
        <begin position="37"/>
        <end position="171"/>
    </location>
</feature>
<organism evidence="6 7">
    <name type="scientific">Allorhizobium borbori</name>
    <dbReference type="NCBI Taxonomy" id="485907"/>
    <lineage>
        <taxon>Bacteria</taxon>
        <taxon>Pseudomonadati</taxon>
        <taxon>Pseudomonadota</taxon>
        <taxon>Alphaproteobacteria</taxon>
        <taxon>Hyphomicrobiales</taxon>
        <taxon>Rhizobiaceae</taxon>
        <taxon>Rhizobium/Agrobacterium group</taxon>
        <taxon>Allorhizobium</taxon>
    </lineage>
</organism>
<evidence type="ECO:0000256" key="4">
    <source>
        <dbReference type="ARBA" id="ARBA00022842"/>
    </source>
</evidence>
<evidence type="ECO:0000259" key="5">
    <source>
        <dbReference type="PROSITE" id="PS51462"/>
    </source>
</evidence>
<dbReference type="PANTHER" id="PTHR12629">
    <property type="entry name" value="DIPHOSPHOINOSITOL POLYPHOSPHATE PHOSPHOHYDROLASE"/>
    <property type="match status" value="1"/>
</dbReference>
<evidence type="ECO:0000313" key="7">
    <source>
        <dbReference type="Proteomes" id="UP000584824"/>
    </source>
</evidence>
<dbReference type="PROSITE" id="PS51462">
    <property type="entry name" value="NUDIX"/>
    <property type="match status" value="1"/>
</dbReference>
<evidence type="ECO:0000256" key="2">
    <source>
        <dbReference type="ARBA" id="ARBA00022723"/>
    </source>
</evidence>
<sequence>MGTNAAMERKGMKKGKARGLLGELAAFTGQLFSNGFETQCGALCHRIDAATGGIEVLLVTSRESGRWIIPKGWPIKGKTLHRSAEIEAHEEAGVRGKARKKPLGYFTYLKAKDDGTLAPCTVEVHLVEARSVDTTFREKGQRRIEWVSCAEASRRVREPELKGLFMIAERKLRKA</sequence>
<keyword evidence="2" id="KW-0479">Metal-binding</keyword>
<dbReference type="InterPro" id="IPR000086">
    <property type="entry name" value="NUDIX_hydrolase_dom"/>
</dbReference>
<proteinExistence type="predicted"/>
<dbReference type="InterPro" id="IPR047198">
    <property type="entry name" value="DDP-like_NUDIX"/>
</dbReference>
<reference evidence="6 7" key="1">
    <citation type="submission" date="2020-08" db="EMBL/GenBank/DDBJ databases">
        <title>Genomic Encyclopedia of Type Strains, Phase IV (KMG-IV): sequencing the most valuable type-strain genomes for metagenomic binning, comparative biology and taxonomic classification.</title>
        <authorList>
            <person name="Goeker M."/>
        </authorList>
    </citation>
    <scope>NUCLEOTIDE SEQUENCE [LARGE SCALE GENOMIC DNA]</scope>
    <source>
        <strain evidence="6 7">DSM 26385</strain>
    </source>
</reference>
<dbReference type="EMBL" id="JACIDU010000020">
    <property type="protein sequence ID" value="MBB4105410.1"/>
    <property type="molecule type" value="Genomic_DNA"/>
</dbReference>
<name>A0A7W6K7B1_9HYPH</name>
<keyword evidence="4" id="KW-0460">Magnesium</keyword>
<evidence type="ECO:0000256" key="3">
    <source>
        <dbReference type="ARBA" id="ARBA00022801"/>
    </source>
</evidence>
<keyword evidence="7" id="KW-1185">Reference proteome</keyword>